<sequence length="116" mass="12919">MAHTIHLAAHDGLKELGNVESDSLDPSISSDPIAIKNLVSPPDGLNLKYDSISTHIGRLASYLHQSPQRHEKFITTVKLVYNNSRPTHATILLSHVPTHWDSTYNMLNQELTLKEA</sequence>
<evidence type="ECO:0000313" key="1">
    <source>
        <dbReference type="EMBL" id="MBW0530180.1"/>
    </source>
</evidence>
<reference evidence="1" key="1">
    <citation type="submission" date="2021-03" db="EMBL/GenBank/DDBJ databases">
        <title>Draft genome sequence of rust myrtle Austropuccinia psidii MF-1, a brazilian biotype.</title>
        <authorList>
            <person name="Quecine M.C."/>
            <person name="Pachon D.M.R."/>
            <person name="Bonatelli M.L."/>
            <person name="Correr F.H."/>
            <person name="Franceschini L.M."/>
            <person name="Leite T.F."/>
            <person name="Margarido G.R.A."/>
            <person name="Almeida C.A."/>
            <person name="Ferrarezi J.A."/>
            <person name="Labate C.A."/>
        </authorList>
    </citation>
    <scope>NUCLEOTIDE SEQUENCE</scope>
    <source>
        <strain evidence="1">MF-1</strain>
    </source>
</reference>
<evidence type="ECO:0000313" key="2">
    <source>
        <dbReference type="Proteomes" id="UP000765509"/>
    </source>
</evidence>
<name>A0A9Q3F3S7_9BASI</name>
<comment type="caution">
    <text evidence="1">The sequence shown here is derived from an EMBL/GenBank/DDBJ whole genome shotgun (WGS) entry which is preliminary data.</text>
</comment>
<dbReference type="AlphaFoldDB" id="A0A9Q3F3S7"/>
<accession>A0A9Q3F3S7</accession>
<dbReference type="Proteomes" id="UP000765509">
    <property type="component" value="Unassembled WGS sequence"/>
</dbReference>
<protein>
    <submittedName>
        <fullName evidence="1">Uncharacterized protein</fullName>
    </submittedName>
</protein>
<organism evidence="1 2">
    <name type="scientific">Austropuccinia psidii MF-1</name>
    <dbReference type="NCBI Taxonomy" id="1389203"/>
    <lineage>
        <taxon>Eukaryota</taxon>
        <taxon>Fungi</taxon>
        <taxon>Dikarya</taxon>
        <taxon>Basidiomycota</taxon>
        <taxon>Pucciniomycotina</taxon>
        <taxon>Pucciniomycetes</taxon>
        <taxon>Pucciniales</taxon>
        <taxon>Sphaerophragmiaceae</taxon>
        <taxon>Austropuccinia</taxon>
    </lineage>
</organism>
<dbReference type="EMBL" id="AVOT02035783">
    <property type="protein sequence ID" value="MBW0530180.1"/>
    <property type="molecule type" value="Genomic_DNA"/>
</dbReference>
<keyword evidence="2" id="KW-1185">Reference proteome</keyword>
<proteinExistence type="predicted"/>
<gene>
    <name evidence="1" type="ORF">O181_069895</name>
</gene>